<dbReference type="Pfam" id="PF19279">
    <property type="entry name" value="YegS_C"/>
    <property type="match status" value="1"/>
</dbReference>
<evidence type="ECO:0000313" key="12">
    <source>
        <dbReference type="EMBL" id="MDR6242825.1"/>
    </source>
</evidence>
<evidence type="ECO:0000256" key="6">
    <source>
        <dbReference type="ARBA" id="ARBA00022777"/>
    </source>
</evidence>
<evidence type="ECO:0000256" key="8">
    <source>
        <dbReference type="ARBA" id="ARBA00023098"/>
    </source>
</evidence>
<comment type="similarity">
    <text evidence="2">Belongs to the diacylglycerol/lipid kinase family.</text>
</comment>
<evidence type="ECO:0000313" key="13">
    <source>
        <dbReference type="Proteomes" id="UP001185028"/>
    </source>
</evidence>
<evidence type="ECO:0000256" key="7">
    <source>
        <dbReference type="ARBA" id="ARBA00022840"/>
    </source>
</evidence>
<dbReference type="InterPro" id="IPR050187">
    <property type="entry name" value="Lipid_Phosphate_FormReg"/>
</dbReference>
<organism evidence="12 13">
    <name type="scientific">Paenibacillus hunanensis</name>
    <dbReference type="NCBI Taxonomy" id="539262"/>
    <lineage>
        <taxon>Bacteria</taxon>
        <taxon>Bacillati</taxon>
        <taxon>Bacillota</taxon>
        <taxon>Bacilli</taxon>
        <taxon>Bacillales</taxon>
        <taxon>Paenibacillaceae</taxon>
        <taxon>Paenibacillus</taxon>
    </lineage>
</organism>
<evidence type="ECO:0000256" key="4">
    <source>
        <dbReference type="ARBA" id="ARBA00022679"/>
    </source>
</evidence>
<sequence>MYKKGMLIYNGNAGSVDTTQLGTVLGVLSVELPELIVRRTSEPGEAKKLCREYGEQVDVLYILGGDGTVHECINGLADLERPPVIGVLPGGTCNDFSRALAMPQQLARAAEVLNERQTRTLDIGTANGHFFTNFYGIGLISETSQNINADIKGAFGKLGYFLSTLQTVRTAQPFTFELEHDEGTLSGEAVMIYAANGRFLGTNPLPFPQEALQDGLLDVLIIREAGLPLLRELLSRKSPENWKPENSNIEYIRTSRLELRTDQPMPADTDGEIYLQTPAQLGVLPGKLTFLIGDQVGG</sequence>
<keyword evidence="12" id="KW-0560">Oxidoreductase</keyword>
<dbReference type="Proteomes" id="UP001185028">
    <property type="component" value="Unassembled WGS sequence"/>
</dbReference>
<keyword evidence="6 12" id="KW-0418">Kinase</keyword>
<dbReference type="InterPro" id="IPR016064">
    <property type="entry name" value="NAD/diacylglycerol_kinase_sf"/>
</dbReference>
<dbReference type="Gene3D" id="2.60.200.40">
    <property type="match status" value="1"/>
</dbReference>
<keyword evidence="10" id="KW-1208">Phospholipid metabolism</keyword>
<keyword evidence="4" id="KW-0808">Transferase</keyword>
<dbReference type="NCBIfam" id="TIGR00147">
    <property type="entry name" value="YegS/Rv2252/BmrU family lipid kinase"/>
    <property type="match status" value="1"/>
</dbReference>
<dbReference type="InterPro" id="IPR001206">
    <property type="entry name" value="Diacylglycerol_kinase_cat_dom"/>
</dbReference>
<dbReference type="GO" id="GO:0016491">
    <property type="term" value="F:oxidoreductase activity"/>
    <property type="evidence" value="ECO:0007669"/>
    <property type="project" value="UniProtKB-KW"/>
</dbReference>
<dbReference type="SMART" id="SM00046">
    <property type="entry name" value="DAGKc"/>
    <property type="match status" value="1"/>
</dbReference>
<keyword evidence="13" id="KW-1185">Reference proteome</keyword>
<gene>
    <name evidence="12" type="ORF">JOC58_000709</name>
</gene>
<dbReference type="EMBL" id="JAVDQH010000002">
    <property type="protein sequence ID" value="MDR6242825.1"/>
    <property type="molecule type" value="Genomic_DNA"/>
</dbReference>
<evidence type="ECO:0000256" key="10">
    <source>
        <dbReference type="ARBA" id="ARBA00023264"/>
    </source>
</evidence>
<keyword evidence="3" id="KW-0444">Lipid biosynthesis</keyword>
<evidence type="ECO:0000256" key="2">
    <source>
        <dbReference type="ARBA" id="ARBA00005983"/>
    </source>
</evidence>
<dbReference type="InterPro" id="IPR017438">
    <property type="entry name" value="ATP-NAD_kinase_N"/>
</dbReference>
<dbReference type="PANTHER" id="PTHR12358">
    <property type="entry name" value="SPHINGOSINE KINASE"/>
    <property type="match status" value="1"/>
</dbReference>
<comment type="cofactor">
    <cofactor evidence="1">
        <name>Mg(2+)</name>
        <dbReference type="ChEBI" id="CHEBI:18420"/>
    </cofactor>
</comment>
<keyword evidence="5" id="KW-0547">Nucleotide-binding</keyword>
<proteinExistence type="inferred from homology"/>
<accession>A0ABU1IUY1</accession>
<evidence type="ECO:0000256" key="1">
    <source>
        <dbReference type="ARBA" id="ARBA00001946"/>
    </source>
</evidence>
<dbReference type="Pfam" id="PF00781">
    <property type="entry name" value="DAGK_cat"/>
    <property type="match status" value="1"/>
</dbReference>
<evidence type="ECO:0000256" key="3">
    <source>
        <dbReference type="ARBA" id="ARBA00022516"/>
    </source>
</evidence>
<keyword evidence="8" id="KW-0443">Lipid metabolism</keyword>
<name>A0ABU1IUY1_9BACL</name>
<evidence type="ECO:0000256" key="9">
    <source>
        <dbReference type="ARBA" id="ARBA00023209"/>
    </source>
</evidence>
<dbReference type="SUPFAM" id="SSF111331">
    <property type="entry name" value="NAD kinase/diacylglycerol kinase-like"/>
    <property type="match status" value="1"/>
</dbReference>
<dbReference type="InterPro" id="IPR045540">
    <property type="entry name" value="YegS/DAGK_C"/>
</dbReference>
<reference evidence="12 13" key="1">
    <citation type="submission" date="2023-07" db="EMBL/GenBank/DDBJ databases">
        <title>Genomic Encyclopedia of Type Strains, Phase IV (KMG-IV): sequencing the most valuable type-strain genomes for metagenomic binning, comparative biology and taxonomic classification.</title>
        <authorList>
            <person name="Goeker M."/>
        </authorList>
    </citation>
    <scope>NUCLEOTIDE SEQUENCE [LARGE SCALE GENOMIC DNA]</scope>
    <source>
        <strain evidence="12 13">DSM 22170</strain>
    </source>
</reference>
<evidence type="ECO:0000256" key="5">
    <source>
        <dbReference type="ARBA" id="ARBA00022741"/>
    </source>
</evidence>
<keyword evidence="9" id="KW-0594">Phospholipid biosynthesis</keyword>
<dbReference type="PANTHER" id="PTHR12358:SF107">
    <property type="entry name" value="LIPID KINASE BMRU-RELATED"/>
    <property type="match status" value="1"/>
</dbReference>
<dbReference type="GO" id="GO:0016301">
    <property type="term" value="F:kinase activity"/>
    <property type="evidence" value="ECO:0007669"/>
    <property type="project" value="UniProtKB-KW"/>
</dbReference>
<keyword evidence="7" id="KW-0067">ATP-binding</keyword>
<dbReference type="PROSITE" id="PS50146">
    <property type="entry name" value="DAGK"/>
    <property type="match status" value="1"/>
</dbReference>
<comment type="caution">
    <text evidence="12">The sequence shown here is derived from an EMBL/GenBank/DDBJ whole genome shotgun (WGS) entry which is preliminary data.</text>
</comment>
<dbReference type="Gene3D" id="3.40.50.10330">
    <property type="entry name" value="Probable inorganic polyphosphate/atp-NAD kinase, domain 1"/>
    <property type="match status" value="1"/>
</dbReference>
<protein>
    <submittedName>
        <fullName evidence="12">YegS/Rv2252/BmrU family lipid kinase</fullName>
    </submittedName>
</protein>
<feature type="domain" description="DAGKc" evidence="11">
    <location>
        <begin position="1"/>
        <end position="129"/>
    </location>
</feature>
<dbReference type="RefSeq" id="WP_188774307.1">
    <property type="nucleotide sequence ID" value="NZ_BMMB01000002.1"/>
</dbReference>
<dbReference type="InterPro" id="IPR005218">
    <property type="entry name" value="Diacylglycerol/lipid_kinase"/>
</dbReference>
<evidence type="ECO:0000259" key="11">
    <source>
        <dbReference type="PROSITE" id="PS50146"/>
    </source>
</evidence>